<dbReference type="Proteomes" id="UP000317839">
    <property type="component" value="Unassembled WGS sequence"/>
</dbReference>
<dbReference type="PROSITE" id="PS50883">
    <property type="entry name" value="EAL"/>
    <property type="match status" value="1"/>
</dbReference>
<dbReference type="SUPFAM" id="SSF55073">
    <property type="entry name" value="Nucleotide cyclase"/>
    <property type="match status" value="1"/>
</dbReference>
<organism evidence="7 8">
    <name type="scientific">Aliikangiella marina</name>
    <dbReference type="NCBI Taxonomy" id="1712262"/>
    <lineage>
        <taxon>Bacteria</taxon>
        <taxon>Pseudomonadati</taxon>
        <taxon>Pseudomonadota</taxon>
        <taxon>Gammaproteobacteria</taxon>
        <taxon>Oceanospirillales</taxon>
        <taxon>Pleioneaceae</taxon>
        <taxon>Aliikangiella</taxon>
    </lineage>
</organism>
<dbReference type="Pfam" id="PF00672">
    <property type="entry name" value="HAMP"/>
    <property type="match status" value="1"/>
</dbReference>
<gene>
    <name evidence="7" type="ORF">FLL45_19350</name>
</gene>
<keyword evidence="3" id="KW-0812">Transmembrane</keyword>
<dbReference type="SUPFAM" id="SSF158472">
    <property type="entry name" value="HAMP domain-like"/>
    <property type="match status" value="1"/>
</dbReference>
<dbReference type="InterPro" id="IPR035919">
    <property type="entry name" value="EAL_sf"/>
</dbReference>
<evidence type="ECO:0000313" key="7">
    <source>
        <dbReference type="EMBL" id="TQV72371.1"/>
    </source>
</evidence>
<dbReference type="GO" id="GO:0071111">
    <property type="term" value="F:cyclic-guanylate-specific phosphodiesterase activity"/>
    <property type="evidence" value="ECO:0007669"/>
    <property type="project" value="UniProtKB-EC"/>
</dbReference>
<dbReference type="AlphaFoldDB" id="A0A545T558"/>
<dbReference type="GO" id="GO:0016020">
    <property type="term" value="C:membrane"/>
    <property type="evidence" value="ECO:0007669"/>
    <property type="project" value="InterPro"/>
</dbReference>
<accession>A0A545T558</accession>
<feature type="domain" description="EAL" evidence="4">
    <location>
        <begin position="516"/>
        <end position="769"/>
    </location>
</feature>
<dbReference type="Gene3D" id="3.20.20.450">
    <property type="entry name" value="EAL domain"/>
    <property type="match status" value="1"/>
</dbReference>
<dbReference type="Pfam" id="PF00990">
    <property type="entry name" value="GGDEF"/>
    <property type="match status" value="1"/>
</dbReference>
<dbReference type="PANTHER" id="PTHR33121">
    <property type="entry name" value="CYCLIC DI-GMP PHOSPHODIESTERASE PDEF"/>
    <property type="match status" value="1"/>
</dbReference>
<dbReference type="InterPro" id="IPR043128">
    <property type="entry name" value="Rev_trsase/Diguanyl_cyclase"/>
</dbReference>
<dbReference type="EMBL" id="VIKR01000005">
    <property type="protein sequence ID" value="TQV72371.1"/>
    <property type="molecule type" value="Genomic_DNA"/>
</dbReference>
<dbReference type="InterPro" id="IPR003660">
    <property type="entry name" value="HAMP_dom"/>
</dbReference>
<name>A0A545T558_9GAMM</name>
<evidence type="ECO:0000256" key="3">
    <source>
        <dbReference type="SAM" id="Phobius"/>
    </source>
</evidence>
<dbReference type="CDD" id="cd01949">
    <property type="entry name" value="GGDEF"/>
    <property type="match status" value="1"/>
</dbReference>
<feature type="transmembrane region" description="Helical" evidence="3">
    <location>
        <begin position="266"/>
        <end position="289"/>
    </location>
</feature>
<dbReference type="InterPro" id="IPR050706">
    <property type="entry name" value="Cyclic-di-GMP_PDE-like"/>
</dbReference>
<keyword evidence="2" id="KW-0973">c-di-GMP</keyword>
<dbReference type="RefSeq" id="WP_142943701.1">
    <property type="nucleotide sequence ID" value="NZ_VIKR01000005.1"/>
</dbReference>
<dbReference type="NCBIfam" id="TIGR00254">
    <property type="entry name" value="GGDEF"/>
    <property type="match status" value="1"/>
</dbReference>
<dbReference type="SUPFAM" id="SSF141868">
    <property type="entry name" value="EAL domain-like"/>
    <property type="match status" value="1"/>
</dbReference>
<evidence type="ECO:0000256" key="1">
    <source>
        <dbReference type="ARBA" id="ARBA00012282"/>
    </source>
</evidence>
<dbReference type="EC" id="3.1.4.52" evidence="1"/>
<dbReference type="Pfam" id="PF00563">
    <property type="entry name" value="EAL"/>
    <property type="match status" value="1"/>
</dbReference>
<keyword evidence="3" id="KW-0472">Membrane</keyword>
<comment type="caution">
    <text evidence="7">The sequence shown here is derived from an EMBL/GenBank/DDBJ whole genome shotgun (WGS) entry which is preliminary data.</text>
</comment>
<feature type="domain" description="GGDEF" evidence="6">
    <location>
        <begin position="376"/>
        <end position="507"/>
    </location>
</feature>
<dbReference type="GO" id="GO:0007165">
    <property type="term" value="P:signal transduction"/>
    <property type="evidence" value="ECO:0007669"/>
    <property type="project" value="InterPro"/>
</dbReference>
<proteinExistence type="predicted"/>
<dbReference type="InterPro" id="IPR029787">
    <property type="entry name" value="Nucleotide_cyclase"/>
</dbReference>
<evidence type="ECO:0000259" key="4">
    <source>
        <dbReference type="PROSITE" id="PS50883"/>
    </source>
</evidence>
<dbReference type="PROSITE" id="PS50887">
    <property type="entry name" value="GGDEF"/>
    <property type="match status" value="1"/>
</dbReference>
<keyword evidence="8" id="KW-1185">Reference proteome</keyword>
<feature type="domain" description="HAMP" evidence="5">
    <location>
        <begin position="290"/>
        <end position="342"/>
    </location>
</feature>
<dbReference type="Gene3D" id="6.10.340.10">
    <property type="match status" value="1"/>
</dbReference>
<dbReference type="FunFam" id="3.20.20.450:FF:000001">
    <property type="entry name" value="Cyclic di-GMP phosphodiesterase yahA"/>
    <property type="match status" value="1"/>
</dbReference>
<evidence type="ECO:0000259" key="5">
    <source>
        <dbReference type="PROSITE" id="PS50885"/>
    </source>
</evidence>
<dbReference type="PROSITE" id="PS50885">
    <property type="entry name" value="HAMP"/>
    <property type="match status" value="1"/>
</dbReference>
<dbReference type="SMART" id="SM00304">
    <property type="entry name" value="HAMP"/>
    <property type="match status" value="1"/>
</dbReference>
<dbReference type="InterPro" id="IPR001633">
    <property type="entry name" value="EAL_dom"/>
</dbReference>
<sequence>MSISKSNRPSLLRRILILFAVLLAIVSVLVAGTTLQAAFSHSEQQLLKRFETSQQVFTYKLLNDASTIKGALNSAAKDFNTKQLIASAQDDPESLKLALINLQNRLNTDFTIIFDEQKRPLTATAESVNLELTSILDKEVQLLVTSKTIYLIEFEEVRFLENQPNPDAWMVMGMDISRIIDSQVRELTGFELSVVARNKTYTTTNKEYLKIASELSRLPLQAAAPLMVGGTEKYSYHFGFNSIQSEPISLVFSITESSAYLNFFKLMWQLIVVVLVSILIAFFLAFYFAKGVTRPLRQLSGIANKIQVGEYDTEVPSFNSQEVNNLSEAFTAMRDAINHREQRIEKLAYYDELTGLPNRTAFRQQLDKKISTEPNTPCAIMLLDIDRFTEVNDTLGHEFGDKLLCEISRRMQGFQPKHAFYSRVGGDEFAILLNNLSDFELNTQVEQFFSFFEIPFEIDGVLLDIDISAGVALYPEQASKSEALIQAADIALNKCKASHKGFVVYDKTLNTHSIQRLNLMSELRSAIETSQLSLYYQPKLDLETNQIVSVECLVRWIHPEHGFIGPDDFIPLAEQTGAIRDLTKWAIQTALSQHKSWTEQGNFFRVAINISALDLIDLSLPAYVAQQLSELSLDTTAITLEVTESAIMSEPDQAIRALDILKRMGIKLSIDDFGTGYSSMAQLKIMPVSELKIDKSFVLDLATNEDDATIVKSIADLAHNLDMTIVAEGVEDKDSLEKLKEYNVEQAQGYFIAKPMPADDFNEWYSNSNYRPR</sequence>
<protein>
    <recommendedName>
        <fullName evidence="1">cyclic-guanylate-specific phosphodiesterase</fullName>
        <ecNumber evidence="1">3.1.4.52</ecNumber>
    </recommendedName>
</protein>
<dbReference type="OrthoDB" id="9804951at2"/>
<dbReference type="CDD" id="cd06225">
    <property type="entry name" value="HAMP"/>
    <property type="match status" value="1"/>
</dbReference>
<evidence type="ECO:0000259" key="6">
    <source>
        <dbReference type="PROSITE" id="PS50887"/>
    </source>
</evidence>
<dbReference type="Gene3D" id="3.30.70.270">
    <property type="match status" value="1"/>
</dbReference>
<evidence type="ECO:0000256" key="2">
    <source>
        <dbReference type="ARBA" id="ARBA00022636"/>
    </source>
</evidence>
<dbReference type="SMART" id="SM00052">
    <property type="entry name" value="EAL"/>
    <property type="match status" value="1"/>
</dbReference>
<dbReference type="PANTHER" id="PTHR33121:SF71">
    <property type="entry name" value="OXYGEN SENSOR PROTEIN DOSP"/>
    <property type="match status" value="1"/>
</dbReference>
<dbReference type="SMART" id="SM00267">
    <property type="entry name" value="GGDEF"/>
    <property type="match status" value="1"/>
</dbReference>
<keyword evidence="3" id="KW-1133">Transmembrane helix</keyword>
<dbReference type="InterPro" id="IPR000160">
    <property type="entry name" value="GGDEF_dom"/>
</dbReference>
<dbReference type="CDD" id="cd01948">
    <property type="entry name" value="EAL"/>
    <property type="match status" value="1"/>
</dbReference>
<evidence type="ECO:0000313" key="8">
    <source>
        <dbReference type="Proteomes" id="UP000317839"/>
    </source>
</evidence>
<reference evidence="7 8" key="1">
    <citation type="submission" date="2019-06" db="EMBL/GenBank/DDBJ databases">
        <title>Draft genome of Aliikangiella marina GYP-15.</title>
        <authorList>
            <person name="Wang G."/>
        </authorList>
    </citation>
    <scope>NUCLEOTIDE SEQUENCE [LARGE SCALE GENOMIC DNA]</scope>
    <source>
        <strain evidence="7 8">GYP-15</strain>
    </source>
</reference>